<evidence type="ECO:0000313" key="2">
    <source>
        <dbReference type="EMBL" id="KAK7044773.1"/>
    </source>
</evidence>
<organism evidence="2 3">
    <name type="scientific">Favolaschia claudopus</name>
    <dbReference type="NCBI Taxonomy" id="2862362"/>
    <lineage>
        <taxon>Eukaryota</taxon>
        <taxon>Fungi</taxon>
        <taxon>Dikarya</taxon>
        <taxon>Basidiomycota</taxon>
        <taxon>Agaricomycotina</taxon>
        <taxon>Agaricomycetes</taxon>
        <taxon>Agaricomycetidae</taxon>
        <taxon>Agaricales</taxon>
        <taxon>Marasmiineae</taxon>
        <taxon>Mycenaceae</taxon>
        <taxon>Favolaschia</taxon>
    </lineage>
</organism>
<feature type="region of interest" description="Disordered" evidence="1">
    <location>
        <begin position="129"/>
        <end position="151"/>
    </location>
</feature>
<proteinExistence type="predicted"/>
<feature type="compositionally biased region" description="Acidic residues" evidence="1">
    <location>
        <begin position="309"/>
        <end position="324"/>
    </location>
</feature>
<gene>
    <name evidence="2" type="ORF">R3P38DRAFT_2766356</name>
</gene>
<dbReference type="AlphaFoldDB" id="A0AAW0D021"/>
<sequence>MDPQYCSGENDRGTQCRCRRFIEQPGTFQCTCAHLEGFHPDATLVAAPILPPAAPPTTEPPPAVPKPSISPSDIISQYYNPSQILTQKAGTQASTSTFLTSTIPPIPSSSKIPPPASSSFVSVAVQETNHGLKRKQPDDDSGISAPLRKKSKKKQVPGTVVKIGGIIFIVTQAGDPDRQVFFTPKPPVIALLETRGLAVNNLKTELSINTGFTAGDVDTLLRGLFVSLFLYLDKHFPLKAGEFHWQFLIRNNATLSVSPHSPADGAEMSRYFGTARPQQPTRHVIPSEVWDNQTGKWDYDVAPDVEMSEGEDDLFSMEESEAEEPWVNPDDTPPKSKKALGKQRAKSVSETGSLSPDPAISISDSDSEEAEFEPPFTQATTSALPTLDLPQRPIRSTRSIATMPRLAPYSAYAYCSAKNFVAWDEEDLPLDDQFWYSP</sequence>
<feature type="region of interest" description="Disordered" evidence="1">
    <location>
        <begin position="309"/>
        <end position="383"/>
    </location>
</feature>
<evidence type="ECO:0000313" key="3">
    <source>
        <dbReference type="Proteomes" id="UP001362999"/>
    </source>
</evidence>
<comment type="caution">
    <text evidence="2">The sequence shown here is derived from an EMBL/GenBank/DDBJ whole genome shotgun (WGS) entry which is preliminary data.</text>
</comment>
<reference evidence="2 3" key="1">
    <citation type="journal article" date="2024" name="J Genomics">
        <title>Draft genome sequencing and assembly of Favolaschia claudopus CIRM-BRFM 2984 isolated from oak limbs.</title>
        <authorList>
            <person name="Navarro D."/>
            <person name="Drula E."/>
            <person name="Chaduli D."/>
            <person name="Cazenave R."/>
            <person name="Ahrendt S."/>
            <person name="Wang J."/>
            <person name="Lipzen A."/>
            <person name="Daum C."/>
            <person name="Barry K."/>
            <person name="Grigoriev I.V."/>
            <person name="Favel A."/>
            <person name="Rosso M.N."/>
            <person name="Martin F."/>
        </authorList>
    </citation>
    <scope>NUCLEOTIDE SEQUENCE [LARGE SCALE GENOMIC DNA]</scope>
    <source>
        <strain evidence="2 3">CIRM-BRFM 2984</strain>
    </source>
</reference>
<dbReference type="Proteomes" id="UP001362999">
    <property type="component" value="Unassembled WGS sequence"/>
</dbReference>
<feature type="compositionally biased region" description="Basic residues" evidence="1">
    <location>
        <begin position="335"/>
        <end position="345"/>
    </location>
</feature>
<feature type="compositionally biased region" description="Low complexity" evidence="1">
    <location>
        <begin position="355"/>
        <end position="364"/>
    </location>
</feature>
<protein>
    <submittedName>
        <fullName evidence="2">Uncharacterized protein</fullName>
    </submittedName>
</protein>
<keyword evidence="3" id="KW-1185">Reference proteome</keyword>
<evidence type="ECO:0000256" key="1">
    <source>
        <dbReference type="SAM" id="MobiDB-lite"/>
    </source>
</evidence>
<dbReference type="EMBL" id="JAWWNJ010000011">
    <property type="protein sequence ID" value="KAK7044773.1"/>
    <property type="molecule type" value="Genomic_DNA"/>
</dbReference>
<name>A0AAW0D021_9AGAR</name>
<accession>A0AAW0D021</accession>